<proteinExistence type="predicted"/>
<evidence type="ECO:0000313" key="3">
    <source>
        <dbReference type="Proteomes" id="UP000621307"/>
    </source>
</evidence>
<evidence type="ECO:0000313" key="2">
    <source>
        <dbReference type="EMBL" id="MBD2254768.1"/>
    </source>
</evidence>
<name>A0ABR8BPD0_9NOSO</name>
<gene>
    <name evidence="2" type="ORF">H6G14_26395</name>
</gene>
<protein>
    <submittedName>
        <fullName evidence="2">Transposase</fullName>
    </submittedName>
</protein>
<evidence type="ECO:0000259" key="1">
    <source>
        <dbReference type="Pfam" id="PF13586"/>
    </source>
</evidence>
<feature type="domain" description="Transposase DDE" evidence="1">
    <location>
        <begin position="2"/>
        <end position="41"/>
    </location>
</feature>
<dbReference type="Proteomes" id="UP000621307">
    <property type="component" value="Unassembled WGS sequence"/>
</dbReference>
<reference evidence="2 3" key="1">
    <citation type="journal article" date="2020" name="ISME J.">
        <title>Comparative genomics reveals insights into cyanobacterial evolution and habitat adaptation.</title>
        <authorList>
            <person name="Chen M.Y."/>
            <person name="Teng W.K."/>
            <person name="Zhao L."/>
            <person name="Hu C.X."/>
            <person name="Zhou Y.K."/>
            <person name="Han B.P."/>
            <person name="Song L.R."/>
            <person name="Shu W.S."/>
        </authorList>
    </citation>
    <scope>NUCLEOTIDE SEQUENCE [LARGE SCALE GENOMIC DNA]</scope>
    <source>
        <strain evidence="2 3">FACHB-3921</strain>
    </source>
</reference>
<organism evidence="2 3">
    <name type="scientific">Nostoc parmelioides FACHB-3921</name>
    <dbReference type="NCBI Taxonomy" id="2692909"/>
    <lineage>
        <taxon>Bacteria</taxon>
        <taxon>Bacillati</taxon>
        <taxon>Cyanobacteriota</taxon>
        <taxon>Cyanophyceae</taxon>
        <taxon>Nostocales</taxon>
        <taxon>Nostocaceae</taxon>
        <taxon>Nostoc</taxon>
    </lineage>
</organism>
<comment type="caution">
    <text evidence="2">The sequence shown here is derived from an EMBL/GenBank/DDBJ whole genome shotgun (WGS) entry which is preliminary data.</text>
</comment>
<dbReference type="Pfam" id="PF13586">
    <property type="entry name" value="DDE_Tnp_1_2"/>
    <property type="match status" value="1"/>
</dbReference>
<sequence>MPKGWIVERTFAWWNQYHRLSKDYELLPKMSESIIYTVMIRLIQKRLAKSYSITSQSFTNRL</sequence>
<dbReference type="InterPro" id="IPR025668">
    <property type="entry name" value="Tnp_DDE_dom"/>
</dbReference>
<dbReference type="EMBL" id="JACJQL010000064">
    <property type="protein sequence ID" value="MBD2254768.1"/>
    <property type="molecule type" value="Genomic_DNA"/>
</dbReference>
<accession>A0ABR8BPD0</accession>
<keyword evidence="3" id="KW-1185">Reference proteome</keyword>